<sequence length="81" mass="9258">MTDDTHDPRGLIAQSFQIPDITLQDCRTIFLDWAVSLPHDDMAPSAAVLAERHGADHPDHPMITVLNEAQIPIHRKRRRRK</sequence>
<proteinExistence type="predicted"/>
<reference evidence="1" key="1">
    <citation type="journal article" date="2014" name="Int. J. Syst. Evol. Microbiol.">
        <title>Complete genome sequence of Corynebacterium casei LMG S-19264T (=DSM 44701T), isolated from a smear-ripened cheese.</title>
        <authorList>
            <consortium name="US DOE Joint Genome Institute (JGI-PGF)"/>
            <person name="Walter F."/>
            <person name="Albersmeier A."/>
            <person name="Kalinowski J."/>
            <person name="Ruckert C."/>
        </authorList>
    </citation>
    <scope>NUCLEOTIDE SEQUENCE</scope>
    <source>
        <strain evidence="1">CGMCC 1.16012</strain>
    </source>
</reference>
<name>A0A917EIU0_9RHOB</name>
<accession>A0A917EIU0</accession>
<comment type="caution">
    <text evidence="1">The sequence shown here is derived from an EMBL/GenBank/DDBJ whole genome shotgun (WGS) entry which is preliminary data.</text>
</comment>
<dbReference type="EMBL" id="BMKN01000001">
    <property type="protein sequence ID" value="GGE41697.1"/>
    <property type="molecule type" value="Genomic_DNA"/>
</dbReference>
<reference evidence="1" key="2">
    <citation type="submission" date="2020-09" db="EMBL/GenBank/DDBJ databases">
        <authorList>
            <person name="Sun Q."/>
            <person name="Zhou Y."/>
        </authorList>
    </citation>
    <scope>NUCLEOTIDE SEQUENCE</scope>
    <source>
        <strain evidence="1">CGMCC 1.16012</strain>
    </source>
</reference>
<keyword evidence="2" id="KW-1185">Reference proteome</keyword>
<dbReference type="AlphaFoldDB" id="A0A917EIU0"/>
<dbReference type="Proteomes" id="UP000606730">
    <property type="component" value="Unassembled WGS sequence"/>
</dbReference>
<evidence type="ECO:0000313" key="1">
    <source>
        <dbReference type="EMBL" id="GGE41697.1"/>
    </source>
</evidence>
<protein>
    <submittedName>
        <fullName evidence="1">Uncharacterized protein</fullName>
    </submittedName>
</protein>
<gene>
    <name evidence="1" type="ORF">GCM10011517_06640</name>
</gene>
<dbReference type="RefSeq" id="WP_095596442.1">
    <property type="nucleotide sequence ID" value="NZ_BMKN01000001.1"/>
</dbReference>
<dbReference type="OrthoDB" id="7778431at2"/>
<evidence type="ECO:0000313" key="2">
    <source>
        <dbReference type="Proteomes" id="UP000606730"/>
    </source>
</evidence>
<organism evidence="1 2">
    <name type="scientific">Actibacterium pelagium</name>
    <dbReference type="NCBI Taxonomy" id="2029103"/>
    <lineage>
        <taxon>Bacteria</taxon>
        <taxon>Pseudomonadati</taxon>
        <taxon>Pseudomonadota</taxon>
        <taxon>Alphaproteobacteria</taxon>
        <taxon>Rhodobacterales</taxon>
        <taxon>Roseobacteraceae</taxon>
        <taxon>Actibacterium</taxon>
    </lineage>
</organism>